<reference evidence="14 15" key="1">
    <citation type="submission" date="2016-06" db="EMBL/GenBank/DDBJ databases">
        <title>Evolution of pathogenesis and genome organization in the Tremellales.</title>
        <authorList>
            <person name="Cuomo C."/>
            <person name="Litvintseva A."/>
            <person name="Heitman J."/>
            <person name="Chen Y."/>
            <person name="Sun S."/>
            <person name="Springer D."/>
            <person name="Dromer F."/>
            <person name="Young S."/>
            <person name="Zeng Q."/>
            <person name="Chapman S."/>
            <person name="Gujja S."/>
            <person name="Saif S."/>
            <person name="Birren B."/>
        </authorList>
    </citation>
    <scope>NUCLEOTIDE SEQUENCE [LARGE SCALE GENOMIC DNA]</scope>
    <source>
        <strain evidence="14 15">ATCC 28783</strain>
    </source>
</reference>
<dbReference type="PROSITE" id="PS00028">
    <property type="entry name" value="ZINC_FINGER_C2H2_1"/>
    <property type="match status" value="2"/>
</dbReference>
<dbReference type="SMART" id="SM00355">
    <property type="entry name" value="ZnF_C2H2"/>
    <property type="match status" value="2"/>
</dbReference>
<keyword evidence="6" id="KW-0805">Transcription regulation</keyword>
<feature type="domain" description="C2H2-type" evidence="13">
    <location>
        <begin position="55"/>
        <end position="82"/>
    </location>
</feature>
<evidence type="ECO:0000256" key="2">
    <source>
        <dbReference type="ARBA" id="ARBA00022723"/>
    </source>
</evidence>
<feature type="region of interest" description="Disordered" evidence="12">
    <location>
        <begin position="109"/>
        <end position="145"/>
    </location>
</feature>
<feature type="region of interest" description="Disordered" evidence="12">
    <location>
        <begin position="1"/>
        <end position="33"/>
    </location>
</feature>
<feature type="compositionally biased region" description="Low complexity" evidence="12">
    <location>
        <begin position="702"/>
        <end position="725"/>
    </location>
</feature>
<dbReference type="PANTHER" id="PTHR47428">
    <property type="entry name" value="REGULATORY PROTEIN MIG1-RELATED"/>
    <property type="match status" value="1"/>
</dbReference>
<dbReference type="GO" id="GO:0000978">
    <property type="term" value="F:RNA polymerase II cis-regulatory region sequence-specific DNA binding"/>
    <property type="evidence" value="ECO:0007669"/>
    <property type="project" value="TreeGrafter"/>
</dbReference>
<dbReference type="InterPro" id="IPR051007">
    <property type="entry name" value="creA/MIG_C2H2-ZnF"/>
</dbReference>
<keyword evidence="15" id="KW-1185">Reference proteome</keyword>
<feature type="compositionally biased region" description="Low complexity" evidence="12">
    <location>
        <begin position="399"/>
        <end position="425"/>
    </location>
</feature>
<keyword evidence="8" id="KW-0804">Transcription</keyword>
<dbReference type="PANTHER" id="PTHR47428:SF1">
    <property type="entry name" value="REGULATORY PROTEIN MIG1-RELATED"/>
    <property type="match status" value="1"/>
</dbReference>
<evidence type="ECO:0000256" key="1">
    <source>
        <dbReference type="ARBA" id="ARBA00004123"/>
    </source>
</evidence>
<feature type="region of interest" description="Disordered" evidence="12">
    <location>
        <begin position="399"/>
        <end position="479"/>
    </location>
</feature>
<dbReference type="FunFam" id="3.30.160.60:FF:000089">
    <property type="entry name" value="DNA-binding protein creA"/>
    <property type="match status" value="1"/>
</dbReference>
<evidence type="ECO:0000256" key="12">
    <source>
        <dbReference type="SAM" id="MobiDB-lite"/>
    </source>
</evidence>
<feature type="compositionally biased region" description="Polar residues" evidence="12">
    <location>
        <begin position="233"/>
        <end position="242"/>
    </location>
</feature>
<keyword evidence="5" id="KW-0862">Zinc</keyword>
<evidence type="ECO:0000256" key="3">
    <source>
        <dbReference type="ARBA" id="ARBA00022737"/>
    </source>
</evidence>
<name>A0A4V1M3L3_TREME</name>
<dbReference type="Gene3D" id="3.30.160.60">
    <property type="entry name" value="Classic Zinc Finger"/>
    <property type="match status" value="2"/>
</dbReference>
<dbReference type="GO" id="GO:0000433">
    <property type="term" value="P:carbon catabolite repression of transcription from RNA polymerase II promoter by glucose"/>
    <property type="evidence" value="ECO:0007669"/>
    <property type="project" value="TreeGrafter"/>
</dbReference>
<dbReference type="STRING" id="5217.A0A4V1M3L3"/>
<dbReference type="AlphaFoldDB" id="A0A4V1M3L3"/>
<dbReference type="Pfam" id="PF00096">
    <property type="entry name" value="zf-C2H2"/>
    <property type="match status" value="2"/>
</dbReference>
<feature type="domain" description="C2H2-type" evidence="13">
    <location>
        <begin position="83"/>
        <end position="107"/>
    </location>
</feature>
<gene>
    <name evidence="14" type="ORF">M231_05488</name>
</gene>
<evidence type="ECO:0000259" key="13">
    <source>
        <dbReference type="PROSITE" id="PS50157"/>
    </source>
</evidence>
<keyword evidence="4 11" id="KW-0863">Zinc-finger</keyword>
<evidence type="ECO:0000256" key="9">
    <source>
        <dbReference type="ARBA" id="ARBA00023242"/>
    </source>
</evidence>
<feature type="compositionally biased region" description="Basic residues" evidence="12">
    <location>
        <begin position="579"/>
        <end position="588"/>
    </location>
</feature>
<feature type="region of interest" description="Disordered" evidence="12">
    <location>
        <begin position="322"/>
        <end position="385"/>
    </location>
</feature>
<dbReference type="InterPro" id="IPR013087">
    <property type="entry name" value="Znf_C2H2_type"/>
</dbReference>
<sequence length="846" mass="90142">MSSIPNMAAAEEAPPPTQTLAVDPVTGRLDPNDPTVKALTEAALNPDKSKIPRPYKCPLCDRAFYRLEHQTRHIRTHTGEKPHACNYPGCDKRFSRSDELTRHARIHLPVGAGGENGGQVKGKHRFDEEEEDDRHASHLGPSYNMDFDRPDYPPYNLNQMSSGGLNDISALAAAASDQLYELERHEAFRRAEYELRHRQIADARAKSNGNSPAGTPGNFVPYGLSNSNERDSASQSLNNAHASSIAPGNGGQVVYPISAAQPATHNHPAVPAGSLADPTYLVPPSCCHEDCHKSYRKRLKAARQTQACPNCLNPVHPINGNGGPGMGGANGGGGGGGGSRHSSSSDTPKDHSPDTFGNSGGNGGDNGGGGSGGGGGGGGGGQSYALHQHSLHHQLAKLQQQHLSALQQQRQSIGSSTSSPIPIRPYTLDNHRSHHPYQHRSQAPSAQVSAAPSPSSSDSEDDDPMIPLPLPMSAIPGEGLPATSPVLNGMRYMSLFHGNNHSHGHGHGHGRKGSTTAPVSAASTPLHSRNPSRASSPVEGHSASLGRPGHYIHHASKRTHPYPHYSTPSSPHFSPLSNMKHHHSHQFHQVHSSHPVPAQQLHASHQSHQHQPSQHTHQTPSQASHSTSHSHTPSRMSPPKLTRTLSGSHNQTVEDILNSTTLPPPVTISGGDRILPPLHSAYSSIPTGNHSAFSTAPNTNWSISQPASARASPSPNTSRASSPTSYGHGFNHLPHLHSNHMFGHDHSHSQQGHKVVGIGGLPMQHPVLDKNLLERGLEKNGWEKGSVLDKNMWESKPNIHALRGLSPPRQLAPIGMGTGMGKGDRLLPSLSRGSSPVHFMELDGQA</sequence>
<feature type="compositionally biased region" description="Low complexity" evidence="12">
    <location>
        <begin position="562"/>
        <end position="575"/>
    </location>
</feature>
<evidence type="ECO:0000313" key="14">
    <source>
        <dbReference type="EMBL" id="RXK37267.1"/>
    </source>
</evidence>
<feature type="compositionally biased region" description="Gly residues" evidence="12">
    <location>
        <begin position="111"/>
        <end position="120"/>
    </location>
</feature>
<keyword evidence="7 14" id="KW-0238">DNA-binding</keyword>
<comment type="subcellular location">
    <subcellularLocation>
        <location evidence="1">Nucleus</location>
    </subcellularLocation>
</comment>
<dbReference type="InParanoid" id="A0A4V1M3L3"/>
<keyword evidence="9" id="KW-0539">Nucleus</keyword>
<dbReference type="Proteomes" id="UP000289152">
    <property type="component" value="Unassembled WGS sequence"/>
</dbReference>
<evidence type="ECO:0000256" key="5">
    <source>
        <dbReference type="ARBA" id="ARBA00022833"/>
    </source>
</evidence>
<dbReference type="VEuPathDB" id="FungiDB:TREMEDRAFT_40383"/>
<feature type="compositionally biased region" description="Low complexity" evidence="12">
    <location>
        <begin position="589"/>
        <end position="639"/>
    </location>
</feature>
<feature type="region of interest" description="Disordered" evidence="12">
    <location>
        <begin position="203"/>
        <end position="245"/>
    </location>
</feature>
<evidence type="ECO:0000256" key="7">
    <source>
        <dbReference type="ARBA" id="ARBA00023125"/>
    </source>
</evidence>
<evidence type="ECO:0000256" key="4">
    <source>
        <dbReference type="ARBA" id="ARBA00022771"/>
    </source>
</evidence>
<feature type="compositionally biased region" description="Basic residues" evidence="12">
    <location>
        <begin position="500"/>
        <end position="512"/>
    </location>
</feature>
<dbReference type="FunFam" id="3.30.160.60:FF:000690">
    <property type="entry name" value="Zinc finger protein 354C"/>
    <property type="match status" value="1"/>
</dbReference>
<evidence type="ECO:0000256" key="11">
    <source>
        <dbReference type="PROSITE-ProRule" id="PRU00042"/>
    </source>
</evidence>
<keyword evidence="2" id="KW-0479">Metal-binding</keyword>
<dbReference type="OrthoDB" id="654211at2759"/>
<accession>A0A4V1M3L3</accession>
<organism evidence="14 15">
    <name type="scientific">Tremella mesenterica</name>
    <name type="common">Jelly fungus</name>
    <dbReference type="NCBI Taxonomy" id="5217"/>
    <lineage>
        <taxon>Eukaryota</taxon>
        <taxon>Fungi</taxon>
        <taxon>Dikarya</taxon>
        <taxon>Basidiomycota</taxon>
        <taxon>Agaricomycotina</taxon>
        <taxon>Tremellomycetes</taxon>
        <taxon>Tremellales</taxon>
        <taxon>Tremellaceae</taxon>
        <taxon>Tremella</taxon>
    </lineage>
</organism>
<dbReference type="PROSITE" id="PS50157">
    <property type="entry name" value="ZINC_FINGER_C2H2_2"/>
    <property type="match status" value="2"/>
</dbReference>
<comment type="similarity">
    <text evidence="10">Belongs to the creA/MIG C2H2-type zinc-finger protein family.</text>
</comment>
<dbReference type="SUPFAM" id="SSF57667">
    <property type="entry name" value="beta-beta-alpha zinc fingers"/>
    <property type="match status" value="1"/>
</dbReference>
<dbReference type="GO" id="GO:0005634">
    <property type="term" value="C:nucleus"/>
    <property type="evidence" value="ECO:0007669"/>
    <property type="project" value="UniProtKB-SubCell"/>
</dbReference>
<feature type="compositionally biased region" description="Gly residues" evidence="12">
    <location>
        <begin position="358"/>
        <end position="382"/>
    </location>
</feature>
<dbReference type="EMBL" id="SDIL01000073">
    <property type="protein sequence ID" value="RXK37267.1"/>
    <property type="molecule type" value="Genomic_DNA"/>
</dbReference>
<proteinExistence type="inferred from homology"/>
<feature type="compositionally biased region" description="Polar residues" evidence="12">
    <location>
        <begin position="691"/>
        <end position="701"/>
    </location>
</feature>
<feature type="region of interest" description="Disordered" evidence="12">
    <location>
        <begin position="498"/>
        <end position="647"/>
    </location>
</feature>
<evidence type="ECO:0000256" key="10">
    <source>
        <dbReference type="ARBA" id="ARBA00038023"/>
    </source>
</evidence>
<feature type="compositionally biased region" description="Polar residues" evidence="12">
    <location>
        <begin position="513"/>
        <end position="535"/>
    </location>
</feature>
<dbReference type="GO" id="GO:0005737">
    <property type="term" value="C:cytoplasm"/>
    <property type="evidence" value="ECO:0007669"/>
    <property type="project" value="TreeGrafter"/>
</dbReference>
<evidence type="ECO:0000313" key="15">
    <source>
        <dbReference type="Proteomes" id="UP000289152"/>
    </source>
</evidence>
<protein>
    <submittedName>
        <fullName evidence="14">DNA-binding protein creA</fullName>
    </submittedName>
</protein>
<evidence type="ECO:0000256" key="8">
    <source>
        <dbReference type="ARBA" id="ARBA00023163"/>
    </source>
</evidence>
<feature type="compositionally biased region" description="Low complexity" evidence="12">
    <location>
        <begin position="441"/>
        <end position="457"/>
    </location>
</feature>
<feature type="compositionally biased region" description="Basic residues" evidence="12">
    <location>
        <begin position="550"/>
        <end position="561"/>
    </location>
</feature>
<feature type="region of interest" description="Disordered" evidence="12">
    <location>
        <begin position="691"/>
        <end position="729"/>
    </location>
</feature>
<dbReference type="InterPro" id="IPR036236">
    <property type="entry name" value="Znf_C2H2_sf"/>
</dbReference>
<dbReference type="GO" id="GO:0008270">
    <property type="term" value="F:zinc ion binding"/>
    <property type="evidence" value="ECO:0007669"/>
    <property type="project" value="UniProtKB-KW"/>
</dbReference>
<keyword evidence="3" id="KW-0677">Repeat</keyword>
<feature type="compositionally biased region" description="Gly residues" evidence="12">
    <location>
        <begin position="322"/>
        <end position="339"/>
    </location>
</feature>
<comment type="caution">
    <text evidence="14">The sequence shown here is derived from an EMBL/GenBank/DDBJ whole genome shotgun (WGS) entry which is preliminary data.</text>
</comment>
<evidence type="ECO:0000256" key="6">
    <source>
        <dbReference type="ARBA" id="ARBA00023015"/>
    </source>
</evidence>